<dbReference type="AlphaFoldDB" id="A0A1B8Q9N4"/>
<keyword evidence="11" id="KW-0902">Two-component regulatory system</keyword>
<dbReference type="InterPro" id="IPR005467">
    <property type="entry name" value="His_kinase_dom"/>
</dbReference>
<dbReference type="SUPFAM" id="SSF55874">
    <property type="entry name" value="ATPase domain of HSP90 chaperone/DNA topoisomerase II/histidine kinase"/>
    <property type="match status" value="1"/>
</dbReference>
<dbReference type="SMART" id="SM00388">
    <property type="entry name" value="HisKA"/>
    <property type="match status" value="1"/>
</dbReference>
<evidence type="ECO:0000256" key="6">
    <source>
        <dbReference type="ARBA" id="ARBA00022692"/>
    </source>
</evidence>
<dbReference type="GO" id="GO:0005886">
    <property type="term" value="C:plasma membrane"/>
    <property type="evidence" value="ECO:0007669"/>
    <property type="project" value="TreeGrafter"/>
</dbReference>
<evidence type="ECO:0000256" key="12">
    <source>
        <dbReference type="ARBA" id="ARBA00023136"/>
    </source>
</evidence>
<proteinExistence type="predicted"/>
<dbReference type="CDD" id="cd00082">
    <property type="entry name" value="HisKA"/>
    <property type="match status" value="1"/>
</dbReference>
<keyword evidence="7" id="KW-0547">Nucleotide-binding</keyword>
<dbReference type="EMBL" id="LZNA01000070">
    <property type="protein sequence ID" value="OBX75431.1"/>
    <property type="molecule type" value="Genomic_DNA"/>
</dbReference>
<evidence type="ECO:0000256" key="8">
    <source>
        <dbReference type="ARBA" id="ARBA00022777"/>
    </source>
</evidence>
<evidence type="ECO:0000256" key="9">
    <source>
        <dbReference type="ARBA" id="ARBA00022840"/>
    </source>
</evidence>
<dbReference type="SMART" id="SM00387">
    <property type="entry name" value="HATPase_c"/>
    <property type="match status" value="1"/>
</dbReference>
<dbReference type="InterPro" id="IPR050428">
    <property type="entry name" value="TCS_sensor_his_kinase"/>
</dbReference>
<dbReference type="GO" id="GO:0000155">
    <property type="term" value="F:phosphorelay sensor kinase activity"/>
    <property type="evidence" value="ECO:0007669"/>
    <property type="project" value="InterPro"/>
</dbReference>
<dbReference type="Pfam" id="PF00512">
    <property type="entry name" value="HisKA"/>
    <property type="match status" value="1"/>
</dbReference>
<keyword evidence="10 13" id="KW-1133">Transmembrane helix</keyword>
<dbReference type="InterPro" id="IPR003594">
    <property type="entry name" value="HATPase_dom"/>
</dbReference>
<dbReference type="InterPro" id="IPR036097">
    <property type="entry name" value="HisK_dim/P_sf"/>
</dbReference>
<evidence type="ECO:0000313" key="15">
    <source>
        <dbReference type="EMBL" id="OBX75431.1"/>
    </source>
</evidence>
<evidence type="ECO:0000256" key="4">
    <source>
        <dbReference type="ARBA" id="ARBA00022553"/>
    </source>
</evidence>
<dbReference type="PANTHER" id="PTHR45436">
    <property type="entry name" value="SENSOR HISTIDINE KINASE YKOH"/>
    <property type="match status" value="1"/>
</dbReference>
<comment type="catalytic activity">
    <reaction evidence="1">
        <text>ATP + protein L-histidine = ADP + protein N-phospho-L-histidine.</text>
        <dbReference type="EC" id="2.7.13.3"/>
    </reaction>
</comment>
<accession>A0A1B8Q9N4</accession>
<organism evidence="15 16">
    <name type="scientific">Faucicola atlantae</name>
    <dbReference type="NCBI Taxonomy" id="34059"/>
    <lineage>
        <taxon>Bacteria</taxon>
        <taxon>Pseudomonadati</taxon>
        <taxon>Pseudomonadota</taxon>
        <taxon>Gammaproteobacteria</taxon>
        <taxon>Moraxellales</taxon>
        <taxon>Moraxellaceae</taxon>
        <taxon>Faucicola</taxon>
    </lineage>
</organism>
<keyword evidence="4" id="KW-0597">Phosphoprotein</keyword>
<dbReference type="InterPro" id="IPR004358">
    <property type="entry name" value="Sig_transdc_His_kin-like_C"/>
</dbReference>
<evidence type="ECO:0000256" key="3">
    <source>
        <dbReference type="ARBA" id="ARBA00012438"/>
    </source>
</evidence>
<evidence type="ECO:0000313" key="16">
    <source>
        <dbReference type="Proteomes" id="UP000092616"/>
    </source>
</evidence>
<evidence type="ECO:0000256" key="2">
    <source>
        <dbReference type="ARBA" id="ARBA00004141"/>
    </source>
</evidence>
<dbReference type="Proteomes" id="UP000092616">
    <property type="component" value="Unassembled WGS sequence"/>
</dbReference>
<evidence type="ECO:0000256" key="11">
    <source>
        <dbReference type="ARBA" id="ARBA00023012"/>
    </source>
</evidence>
<evidence type="ECO:0000256" key="13">
    <source>
        <dbReference type="SAM" id="Phobius"/>
    </source>
</evidence>
<dbReference type="GO" id="GO:0005524">
    <property type="term" value="F:ATP binding"/>
    <property type="evidence" value="ECO:0007669"/>
    <property type="project" value="UniProtKB-KW"/>
</dbReference>
<dbReference type="Gene3D" id="1.10.287.130">
    <property type="match status" value="1"/>
</dbReference>
<gene>
    <name evidence="15" type="ORF">A9306_02360</name>
</gene>
<comment type="subcellular location">
    <subcellularLocation>
        <location evidence="2">Membrane</location>
        <topology evidence="2">Multi-pass membrane protein</topology>
    </subcellularLocation>
</comment>
<dbReference type="PANTHER" id="PTHR45436:SF14">
    <property type="entry name" value="SENSOR PROTEIN QSEC"/>
    <property type="match status" value="1"/>
</dbReference>
<keyword evidence="12 13" id="KW-0472">Membrane</keyword>
<protein>
    <recommendedName>
        <fullName evidence="3">histidine kinase</fullName>
        <ecNumber evidence="3">2.7.13.3</ecNumber>
    </recommendedName>
</protein>
<reference evidence="15 16" key="1">
    <citation type="submission" date="2016-06" db="EMBL/GenBank/DDBJ databases">
        <title>Draft genome of Moraxella atlantae CCUG 59586.</title>
        <authorList>
            <person name="Salva-Serra F."/>
            <person name="Engstrom-Jakobsson H."/>
            <person name="Thorell K."/>
            <person name="Gonzales-Siles L."/>
            <person name="Karlsson R."/>
            <person name="Boulund F."/>
            <person name="Engstrand L."/>
            <person name="Kristiansson E."/>
            <person name="Moore E."/>
        </authorList>
    </citation>
    <scope>NUCLEOTIDE SEQUENCE [LARGE SCALE GENOMIC DNA]</scope>
    <source>
        <strain evidence="15 16">CCUG 59586</strain>
    </source>
</reference>
<comment type="caution">
    <text evidence="15">The sequence shown here is derived from an EMBL/GenBank/DDBJ whole genome shotgun (WGS) entry which is preliminary data.</text>
</comment>
<dbReference type="InterPro" id="IPR003661">
    <property type="entry name" value="HisK_dim/P_dom"/>
</dbReference>
<dbReference type="Gene3D" id="3.30.565.10">
    <property type="entry name" value="Histidine kinase-like ATPase, C-terminal domain"/>
    <property type="match status" value="1"/>
</dbReference>
<evidence type="ECO:0000256" key="7">
    <source>
        <dbReference type="ARBA" id="ARBA00022741"/>
    </source>
</evidence>
<name>A0A1B8Q9N4_9GAMM</name>
<evidence type="ECO:0000256" key="10">
    <source>
        <dbReference type="ARBA" id="ARBA00022989"/>
    </source>
</evidence>
<feature type="domain" description="Histidine kinase" evidence="14">
    <location>
        <begin position="262"/>
        <end position="482"/>
    </location>
</feature>
<feature type="transmembrane region" description="Helical" evidence="13">
    <location>
        <begin position="18"/>
        <end position="39"/>
    </location>
</feature>
<keyword evidence="9" id="KW-0067">ATP-binding</keyword>
<sequence>MPTATHPSCASSSIQRQLLTALLLGLPLLWLAISLVMGWRLSHEIGEQSDTQLVQFAAYLAQLSDELDKPNAPDTTPPVVTIKTYQKNGDIGSAKDGAVSFAIWAKPSFGDAPTHVPSTPSLILADRKGQHFMYSANAQGFIEQRVKDRPWRLFFIQTPHHTVAVGQRVSERREMIVDTLLGQGVTMFVGLILLIVWVNWQVRRGIAPLSAISKQVAHHKPCDASPIDARVPQEIAPLVTELNQLFTRTAQVLAREQRFTADASHELRSPLTSLKLQADLLTQYAYDLPAEQAEPLLQYSQKITNGIQRANRLVEQLLVLAKIDPQHQLPPEARQPIDWLAISDAVLSEVNRPARERYSQLRRDITAPTPADILPLDGNPTLISLLLRNLLDNAIRYTPEGSRIRLTLAAKHISICDNGNGVPPEQLNRLTERFYRPAGQSQQGSGLGLSIVAQIAALHGLTLSFDNQNAPAHGLCVTLRRA</sequence>
<dbReference type="SUPFAM" id="SSF47384">
    <property type="entry name" value="Homodimeric domain of signal transducing histidine kinase"/>
    <property type="match status" value="1"/>
</dbReference>
<keyword evidence="6 13" id="KW-0812">Transmembrane</keyword>
<keyword evidence="16" id="KW-1185">Reference proteome</keyword>
<keyword evidence="5" id="KW-0808">Transferase</keyword>
<evidence type="ECO:0000256" key="1">
    <source>
        <dbReference type="ARBA" id="ARBA00000085"/>
    </source>
</evidence>
<feature type="transmembrane region" description="Helical" evidence="13">
    <location>
        <begin position="180"/>
        <end position="200"/>
    </location>
</feature>
<evidence type="ECO:0000256" key="5">
    <source>
        <dbReference type="ARBA" id="ARBA00022679"/>
    </source>
</evidence>
<dbReference type="PRINTS" id="PR00344">
    <property type="entry name" value="BCTRLSENSOR"/>
</dbReference>
<keyword evidence="8" id="KW-0418">Kinase</keyword>
<dbReference type="EC" id="2.7.13.3" evidence="3"/>
<dbReference type="Pfam" id="PF02518">
    <property type="entry name" value="HATPase_c"/>
    <property type="match status" value="1"/>
</dbReference>
<dbReference type="InterPro" id="IPR036890">
    <property type="entry name" value="HATPase_C_sf"/>
</dbReference>
<dbReference type="PROSITE" id="PS50109">
    <property type="entry name" value="HIS_KIN"/>
    <property type="match status" value="1"/>
</dbReference>
<evidence type="ECO:0000259" key="14">
    <source>
        <dbReference type="PROSITE" id="PS50109"/>
    </source>
</evidence>